<evidence type="ECO:0000256" key="6">
    <source>
        <dbReference type="ARBA" id="ARBA00022695"/>
    </source>
</evidence>
<dbReference type="GO" id="GO:0009360">
    <property type="term" value="C:DNA polymerase III complex"/>
    <property type="evidence" value="ECO:0007669"/>
    <property type="project" value="InterPro"/>
</dbReference>
<dbReference type="GO" id="GO:0008408">
    <property type="term" value="F:3'-5' exonuclease activity"/>
    <property type="evidence" value="ECO:0007669"/>
    <property type="project" value="InterPro"/>
</dbReference>
<proteinExistence type="inferred from homology"/>
<feature type="domain" description="DNA polymerase III beta sliding clamp N-terminal" evidence="11">
    <location>
        <begin position="1"/>
        <end position="116"/>
    </location>
</feature>
<dbReference type="GO" id="GO:0005737">
    <property type="term" value="C:cytoplasm"/>
    <property type="evidence" value="ECO:0007669"/>
    <property type="project" value="UniProtKB-SubCell"/>
</dbReference>
<dbReference type="OrthoDB" id="8421503at2"/>
<dbReference type="PANTHER" id="PTHR30478">
    <property type="entry name" value="DNA POLYMERASE III SUBUNIT BETA"/>
    <property type="match status" value="1"/>
</dbReference>
<gene>
    <name evidence="14" type="ORF">SAMN05428963_10818</name>
</gene>
<sequence>MRIEIERTEFMRLLTSNSLVVQSRNTIPILATVLLNATFQGLEIRSTDLNVEIKNSIALECEPGAVCVSAKTLTDAVRKVSSETITLELKDSQLILKSGRSRYKLPTFPAEDFPDIADQQFDAEFEIDLAALIAPVAFAVSTDSTRFYLNGVLLHHDEGKIVTVGTDGHRLARNAIAAGEIAPGVLSAGIIVPRETLKLIPKGRITVAVSESRIRLTSGSTIITSRLVDGTYPDFKRVIPRNNESVATVDRDDLVAAVDRVSVVSKQQGSGIKLAFASDECALSSHGDGDAEDAIAIAFSGSEIGIGFSSRYLSEMLAAAPEGPVQIALDDGGAPALFTSQADPEWLGVLMPMRV</sequence>
<feature type="domain" description="DNA polymerase III beta sliding clamp C-terminal" evidence="13">
    <location>
        <begin position="236"/>
        <end position="354"/>
    </location>
</feature>
<dbReference type="NCBIfam" id="TIGR00663">
    <property type="entry name" value="dnan"/>
    <property type="match status" value="1"/>
</dbReference>
<name>A0A1T4RWN9_9HYPH</name>
<dbReference type="Gene3D" id="3.70.10.10">
    <property type="match status" value="1"/>
</dbReference>
<dbReference type="GO" id="GO:0006271">
    <property type="term" value="P:DNA strand elongation involved in DNA replication"/>
    <property type="evidence" value="ECO:0007669"/>
    <property type="project" value="TreeGrafter"/>
</dbReference>
<dbReference type="PIRSF" id="PIRSF000804">
    <property type="entry name" value="DNA_pol_III_b"/>
    <property type="match status" value="1"/>
</dbReference>
<dbReference type="CDD" id="cd00140">
    <property type="entry name" value="beta_clamp"/>
    <property type="match status" value="1"/>
</dbReference>
<evidence type="ECO:0000256" key="10">
    <source>
        <dbReference type="PIRNR" id="PIRNR000804"/>
    </source>
</evidence>
<keyword evidence="7 10" id="KW-0235">DNA replication</keyword>
<organism evidence="14 15">
    <name type="scientific">Consotaella salsifontis</name>
    <dbReference type="NCBI Taxonomy" id="1365950"/>
    <lineage>
        <taxon>Bacteria</taxon>
        <taxon>Pseudomonadati</taxon>
        <taxon>Pseudomonadota</taxon>
        <taxon>Alphaproteobacteria</taxon>
        <taxon>Hyphomicrobiales</taxon>
        <taxon>Aurantimonadaceae</taxon>
        <taxon>Consotaella</taxon>
    </lineage>
</organism>
<evidence type="ECO:0000259" key="12">
    <source>
        <dbReference type="Pfam" id="PF02767"/>
    </source>
</evidence>
<protein>
    <recommendedName>
        <fullName evidence="3 10">Beta sliding clamp</fullName>
    </recommendedName>
</protein>
<evidence type="ECO:0000256" key="7">
    <source>
        <dbReference type="ARBA" id="ARBA00022705"/>
    </source>
</evidence>
<dbReference type="Pfam" id="PF00712">
    <property type="entry name" value="DNA_pol3_beta"/>
    <property type="match status" value="1"/>
</dbReference>
<dbReference type="EMBL" id="FUXL01000008">
    <property type="protein sequence ID" value="SKA20158.1"/>
    <property type="molecule type" value="Genomic_DNA"/>
</dbReference>
<feature type="domain" description="DNA polymerase III beta sliding clamp central" evidence="12">
    <location>
        <begin position="129"/>
        <end position="234"/>
    </location>
</feature>
<keyword evidence="8 10" id="KW-0239">DNA-directed DNA polymerase</keyword>
<evidence type="ECO:0000256" key="3">
    <source>
        <dbReference type="ARBA" id="ARBA00021035"/>
    </source>
</evidence>
<dbReference type="Gene3D" id="3.10.150.10">
    <property type="entry name" value="DNA Polymerase III, subunit A, domain 2"/>
    <property type="match status" value="1"/>
</dbReference>
<evidence type="ECO:0000256" key="1">
    <source>
        <dbReference type="ARBA" id="ARBA00004496"/>
    </source>
</evidence>
<keyword evidence="6 10" id="KW-0548">Nucleotidyltransferase</keyword>
<evidence type="ECO:0000259" key="13">
    <source>
        <dbReference type="Pfam" id="PF02768"/>
    </source>
</evidence>
<comment type="function">
    <text evidence="10">Confers DNA tethering and processivity to DNA polymerases and other proteins. Acts as a clamp, forming a ring around DNA (a reaction catalyzed by the clamp-loading complex) which diffuses in an ATP-independent manner freely and bidirectionally along dsDNA. Initially characterized for its ability to contact the catalytic subunit of DNA polymerase III (Pol III), a complex, multichain enzyme responsible for most of the replicative synthesis in bacteria; Pol III exhibits 3'-5' exonuclease proofreading activity. The beta chain is required for initiation of replication as well as for processivity of DNA replication.</text>
</comment>
<dbReference type="InterPro" id="IPR046938">
    <property type="entry name" value="DNA_clamp_sf"/>
</dbReference>
<dbReference type="InterPro" id="IPR022635">
    <property type="entry name" value="DNA_polIII_beta_C"/>
</dbReference>
<dbReference type="GO" id="GO:0003887">
    <property type="term" value="F:DNA-directed DNA polymerase activity"/>
    <property type="evidence" value="ECO:0007669"/>
    <property type="project" value="UniProtKB-UniRule"/>
</dbReference>
<comment type="similarity">
    <text evidence="2 10">Belongs to the beta sliding clamp family.</text>
</comment>
<dbReference type="SMART" id="SM00480">
    <property type="entry name" value="POL3Bc"/>
    <property type="match status" value="1"/>
</dbReference>
<dbReference type="Pfam" id="PF02767">
    <property type="entry name" value="DNA_pol3_beta_2"/>
    <property type="match status" value="1"/>
</dbReference>
<evidence type="ECO:0000313" key="15">
    <source>
        <dbReference type="Proteomes" id="UP000190135"/>
    </source>
</evidence>
<dbReference type="InterPro" id="IPR022634">
    <property type="entry name" value="DNA_polIII_beta_N"/>
</dbReference>
<dbReference type="GO" id="GO:0003677">
    <property type="term" value="F:DNA binding"/>
    <property type="evidence" value="ECO:0007669"/>
    <property type="project" value="UniProtKB-UniRule"/>
</dbReference>
<dbReference type="InterPro" id="IPR001001">
    <property type="entry name" value="DNA_polIII_beta"/>
</dbReference>
<dbReference type="Pfam" id="PF02768">
    <property type="entry name" value="DNA_pol3_beta_3"/>
    <property type="match status" value="1"/>
</dbReference>
<evidence type="ECO:0000256" key="2">
    <source>
        <dbReference type="ARBA" id="ARBA00010752"/>
    </source>
</evidence>
<evidence type="ECO:0000256" key="9">
    <source>
        <dbReference type="ARBA" id="ARBA00023125"/>
    </source>
</evidence>
<dbReference type="InterPro" id="IPR022637">
    <property type="entry name" value="DNA_polIII_beta_cen"/>
</dbReference>
<evidence type="ECO:0000256" key="4">
    <source>
        <dbReference type="ARBA" id="ARBA00022490"/>
    </source>
</evidence>
<dbReference type="Proteomes" id="UP000190135">
    <property type="component" value="Unassembled WGS sequence"/>
</dbReference>
<keyword evidence="4 10" id="KW-0963">Cytoplasm</keyword>
<dbReference type="SUPFAM" id="SSF55979">
    <property type="entry name" value="DNA clamp"/>
    <property type="match status" value="3"/>
</dbReference>
<comment type="subunit">
    <text evidence="10">Forms a ring-shaped head-to-tail homodimer around DNA.</text>
</comment>
<evidence type="ECO:0000256" key="8">
    <source>
        <dbReference type="ARBA" id="ARBA00022932"/>
    </source>
</evidence>
<keyword evidence="15" id="KW-1185">Reference proteome</keyword>
<dbReference type="RefSeq" id="WP_078708760.1">
    <property type="nucleotide sequence ID" value="NZ_FUXL01000008.1"/>
</dbReference>
<evidence type="ECO:0000313" key="14">
    <source>
        <dbReference type="EMBL" id="SKA20158.1"/>
    </source>
</evidence>
<reference evidence="14 15" key="1">
    <citation type="submission" date="2017-02" db="EMBL/GenBank/DDBJ databases">
        <authorList>
            <person name="Peterson S.W."/>
        </authorList>
    </citation>
    <scope>NUCLEOTIDE SEQUENCE [LARGE SCALE GENOMIC DNA]</scope>
    <source>
        <strain evidence="14 15">USBA 369</strain>
    </source>
</reference>
<keyword evidence="5 10" id="KW-0808">Transferase</keyword>
<keyword evidence="9" id="KW-0238">DNA-binding</keyword>
<evidence type="ECO:0000256" key="5">
    <source>
        <dbReference type="ARBA" id="ARBA00022679"/>
    </source>
</evidence>
<dbReference type="PANTHER" id="PTHR30478:SF0">
    <property type="entry name" value="BETA SLIDING CLAMP"/>
    <property type="match status" value="1"/>
</dbReference>
<accession>A0A1T4RWN9</accession>
<dbReference type="AlphaFoldDB" id="A0A1T4RWN9"/>
<dbReference type="STRING" id="1365950.SAMN05428963_10818"/>
<evidence type="ECO:0000259" key="11">
    <source>
        <dbReference type="Pfam" id="PF00712"/>
    </source>
</evidence>
<comment type="subcellular location">
    <subcellularLocation>
        <location evidence="1 10">Cytoplasm</location>
    </subcellularLocation>
</comment>